<evidence type="ECO:0000313" key="3">
    <source>
        <dbReference type="Proteomes" id="UP000228502"/>
    </source>
</evidence>
<comment type="caution">
    <text evidence="2">The sequence shown here is derived from an EMBL/GenBank/DDBJ whole genome shotgun (WGS) entry which is preliminary data.</text>
</comment>
<dbReference type="EMBL" id="PEJG01000002">
    <property type="protein sequence ID" value="PIH11240.1"/>
    <property type="molecule type" value="Genomic_DNA"/>
</dbReference>
<gene>
    <name evidence="2" type="ORF">CTJ08_02735</name>
</gene>
<evidence type="ECO:0000313" key="2">
    <source>
        <dbReference type="EMBL" id="PIH11240.1"/>
    </source>
</evidence>
<dbReference type="Proteomes" id="UP000228502">
    <property type="component" value="Unassembled WGS sequence"/>
</dbReference>
<feature type="transmembrane region" description="Helical" evidence="1">
    <location>
        <begin position="12"/>
        <end position="30"/>
    </location>
</feature>
<keyword evidence="1" id="KW-0472">Membrane</keyword>
<dbReference type="RefSeq" id="WP_060556210.1">
    <property type="nucleotide sequence ID" value="NZ_FOPD01000014.1"/>
</dbReference>
<accession>A0AAE5QYK0</accession>
<evidence type="ECO:0000256" key="1">
    <source>
        <dbReference type="SAM" id="Phobius"/>
    </source>
</evidence>
<keyword evidence="1" id="KW-1133">Transmembrane helix</keyword>
<dbReference type="AlphaFoldDB" id="A0AAE5QYK0"/>
<sequence length="65" mass="7537">MEKHFTSLKVGLYLLILIVLQPIVFNTLNLERSKTISIIGHLIFILIGILLIYLHSRYNKDKSNN</sequence>
<reference evidence="2 3" key="1">
    <citation type="submission" date="2017-10" db="EMBL/GenBank/DDBJ databases">
        <title>genome sequences of Staph epi in chlorhexidine trial.</title>
        <authorList>
            <person name="Greninger A.L."/>
            <person name="Addetia A."/>
            <person name="Qin X."/>
            <person name="Zerr D."/>
        </authorList>
    </citation>
    <scope>NUCLEOTIDE SEQUENCE [LARGE SCALE GENOMIC DNA]</scope>
    <source>
        <strain evidence="2 3">SCH-17</strain>
    </source>
</reference>
<proteinExistence type="predicted"/>
<organism evidence="2 3">
    <name type="scientific">Staphylococcus epidermidis</name>
    <dbReference type="NCBI Taxonomy" id="1282"/>
    <lineage>
        <taxon>Bacteria</taxon>
        <taxon>Bacillati</taxon>
        <taxon>Bacillota</taxon>
        <taxon>Bacilli</taxon>
        <taxon>Bacillales</taxon>
        <taxon>Staphylococcaceae</taxon>
        <taxon>Staphylococcus</taxon>
    </lineage>
</organism>
<feature type="transmembrane region" description="Helical" evidence="1">
    <location>
        <begin position="36"/>
        <end position="54"/>
    </location>
</feature>
<protein>
    <submittedName>
        <fullName evidence="2">Uncharacterized protein</fullName>
    </submittedName>
</protein>
<keyword evidence="1" id="KW-0812">Transmembrane</keyword>
<name>A0AAE5QYK0_STAEP</name>